<protein>
    <submittedName>
        <fullName evidence="1">Uncharacterized protein</fullName>
    </submittedName>
</protein>
<accession>A0ABN7BFL1</accession>
<evidence type="ECO:0000313" key="1">
    <source>
        <dbReference type="EMBL" id="BET03161.1"/>
    </source>
</evidence>
<gene>
    <name evidence="1" type="ORF">NTJ_15979</name>
</gene>
<sequence>MSKCDESGYEISQSTSIAVLSPGWNECRSQDIEKGSVLGPLECLAHIIAFLGYVHSFAPKPHNTPWDTPIAILLSCSTIVAHCWLSINLEQSELLAYTERQTSVHMDGSCAP</sequence>
<evidence type="ECO:0000313" key="2">
    <source>
        <dbReference type="Proteomes" id="UP001307889"/>
    </source>
</evidence>
<keyword evidence="2" id="KW-1185">Reference proteome</keyword>
<name>A0ABN7BFL1_9HEMI</name>
<proteinExistence type="predicted"/>
<reference evidence="1 2" key="1">
    <citation type="submission" date="2023-09" db="EMBL/GenBank/DDBJ databases">
        <title>Nesidiocoris tenuis whole genome shotgun sequence.</title>
        <authorList>
            <person name="Shibata T."/>
            <person name="Shimoda M."/>
            <person name="Kobayashi T."/>
            <person name="Uehara T."/>
        </authorList>
    </citation>
    <scope>NUCLEOTIDE SEQUENCE [LARGE SCALE GENOMIC DNA]</scope>
    <source>
        <strain evidence="1 2">Japan</strain>
    </source>
</reference>
<dbReference type="EMBL" id="AP028923">
    <property type="protein sequence ID" value="BET03161.1"/>
    <property type="molecule type" value="Genomic_DNA"/>
</dbReference>
<dbReference type="Proteomes" id="UP001307889">
    <property type="component" value="Chromosome 15"/>
</dbReference>
<organism evidence="1 2">
    <name type="scientific">Nesidiocoris tenuis</name>
    <dbReference type="NCBI Taxonomy" id="355587"/>
    <lineage>
        <taxon>Eukaryota</taxon>
        <taxon>Metazoa</taxon>
        <taxon>Ecdysozoa</taxon>
        <taxon>Arthropoda</taxon>
        <taxon>Hexapoda</taxon>
        <taxon>Insecta</taxon>
        <taxon>Pterygota</taxon>
        <taxon>Neoptera</taxon>
        <taxon>Paraneoptera</taxon>
        <taxon>Hemiptera</taxon>
        <taxon>Heteroptera</taxon>
        <taxon>Panheteroptera</taxon>
        <taxon>Cimicomorpha</taxon>
        <taxon>Miridae</taxon>
        <taxon>Dicyphina</taxon>
        <taxon>Nesidiocoris</taxon>
    </lineage>
</organism>